<organism evidence="1 2">
    <name type="scientific">Schistosoma mattheei</name>
    <dbReference type="NCBI Taxonomy" id="31246"/>
    <lineage>
        <taxon>Eukaryota</taxon>
        <taxon>Metazoa</taxon>
        <taxon>Spiralia</taxon>
        <taxon>Lophotrochozoa</taxon>
        <taxon>Platyhelminthes</taxon>
        <taxon>Trematoda</taxon>
        <taxon>Digenea</taxon>
        <taxon>Strigeidida</taxon>
        <taxon>Schistosomatoidea</taxon>
        <taxon>Schistosomatidae</taxon>
        <taxon>Schistosoma</taxon>
    </lineage>
</organism>
<accession>A0AA85BLQ6</accession>
<protein>
    <submittedName>
        <fullName evidence="2">Uncharacterized protein</fullName>
    </submittedName>
</protein>
<name>A0AA85BLQ6_9TREM</name>
<dbReference type="Proteomes" id="UP000050791">
    <property type="component" value="Unassembled WGS sequence"/>
</dbReference>
<dbReference type="AlphaFoldDB" id="A0AA85BLQ6"/>
<dbReference type="WBParaSite" id="SMTH1_62420.1">
    <property type="protein sequence ID" value="SMTH1_62420.1"/>
    <property type="gene ID" value="SMTH1_62420"/>
</dbReference>
<evidence type="ECO:0000313" key="1">
    <source>
        <dbReference type="Proteomes" id="UP000050791"/>
    </source>
</evidence>
<evidence type="ECO:0000313" key="2">
    <source>
        <dbReference type="WBParaSite" id="SMTH1_62420.1"/>
    </source>
</evidence>
<reference evidence="2" key="1">
    <citation type="submission" date="2023-11" db="UniProtKB">
        <authorList>
            <consortium name="WormBaseParasite"/>
        </authorList>
    </citation>
    <scope>IDENTIFICATION</scope>
</reference>
<sequence>MQSNVERSETGGRVSYSRAEILALYDFGKSIPLQDDVIKKSQTGTRASRSKPKEKRLVIHSQAMETPKKLMVVVARI</sequence>
<proteinExistence type="predicted"/>